<evidence type="ECO:0000256" key="1">
    <source>
        <dbReference type="SAM" id="MobiDB-lite"/>
    </source>
</evidence>
<sequence>MIETQSYSTNGPEAVASVPPATTTVETLNRQLFCPYCVEVFEPKRKGQKYCSRQCQKAATNHRARGSRKVADSWEEKRRQEERTGRVKGLSHAFYETPPAYRAAFLEELIAEARNNVELRDLVTARAYLRSWDRDEGTGRLHIAHVLDHYCREVYALRSFEVVENKVEFPGNGVLAFPAEYFGPDAPPIYADGSLKQRR</sequence>
<reference evidence="2 3" key="1">
    <citation type="submission" date="2017-01" db="EMBL/GenBank/DDBJ databases">
        <title>The complete genome sequence of a sulfur-oxidizing marine bacterium Thioclava sp. 25B10_4T.</title>
        <authorList>
            <person name="Liu Y."/>
            <person name="Lai Q."/>
            <person name="Shao Z."/>
        </authorList>
    </citation>
    <scope>NUCLEOTIDE SEQUENCE [LARGE SCALE GENOMIC DNA]</scope>
    <source>
        <strain evidence="2 3">25B10_4</strain>
    </source>
</reference>
<protein>
    <submittedName>
        <fullName evidence="2">Uncharacterized protein</fullName>
    </submittedName>
</protein>
<feature type="region of interest" description="Disordered" evidence="1">
    <location>
        <begin position="62"/>
        <end position="83"/>
    </location>
</feature>
<proteinExistence type="predicted"/>
<name>A0ABM6IE94_9RHOB</name>
<gene>
    <name evidence="2" type="ORF">BMG03_04095</name>
</gene>
<dbReference type="RefSeq" id="WP_075775985.1">
    <property type="nucleotide sequence ID" value="NZ_CP019437.1"/>
</dbReference>
<feature type="compositionally biased region" description="Basic and acidic residues" evidence="1">
    <location>
        <begin position="69"/>
        <end position="83"/>
    </location>
</feature>
<dbReference type="Proteomes" id="UP000185622">
    <property type="component" value="Chromosome"/>
</dbReference>
<evidence type="ECO:0000313" key="3">
    <source>
        <dbReference type="Proteomes" id="UP000185622"/>
    </source>
</evidence>
<organism evidence="2 3">
    <name type="scientific">Thioclava nitratireducens</name>
    <dbReference type="NCBI Taxonomy" id="1915078"/>
    <lineage>
        <taxon>Bacteria</taxon>
        <taxon>Pseudomonadati</taxon>
        <taxon>Pseudomonadota</taxon>
        <taxon>Alphaproteobacteria</taxon>
        <taxon>Rhodobacterales</taxon>
        <taxon>Paracoccaceae</taxon>
        <taxon>Thioclava</taxon>
    </lineage>
</organism>
<dbReference type="EMBL" id="CP019437">
    <property type="protein sequence ID" value="AQS47068.1"/>
    <property type="molecule type" value="Genomic_DNA"/>
</dbReference>
<keyword evidence="3" id="KW-1185">Reference proteome</keyword>
<evidence type="ECO:0000313" key="2">
    <source>
        <dbReference type="EMBL" id="AQS47068.1"/>
    </source>
</evidence>
<accession>A0ABM6IE94</accession>